<organism evidence="2">
    <name type="scientific">marine sediment metagenome</name>
    <dbReference type="NCBI Taxonomy" id="412755"/>
    <lineage>
        <taxon>unclassified sequences</taxon>
        <taxon>metagenomes</taxon>
        <taxon>ecological metagenomes</taxon>
    </lineage>
</organism>
<keyword evidence="1" id="KW-0812">Transmembrane</keyword>
<accession>X1UHK6</accession>
<dbReference type="EMBL" id="BARW01037614">
    <property type="protein sequence ID" value="GAJ17009.1"/>
    <property type="molecule type" value="Genomic_DNA"/>
</dbReference>
<comment type="caution">
    <text evidence="2">The sequence shown here is derived from an EMBL/GenBank/DDBJ whole genome shotgun (WGS) entry which is preliminary data.</text>
</comment>
<name>X1UHK6_9ZZZZ</name>
<evidence type="ECO:0000313" key="2">
    <source>
        <dbReference type="EMBL" id="GAJ17009.1"/>
    </source>
</evidence>
<proteinExistence type="predicted"/>
<keyword evidence="1" id="KW-1133">Transmembrane helix</keyword>
<keyword evidence="1" id="KW-0472">Membrane</keyword>
<dbReference type="AlphaFoldDB" id="X1UHK6"/>
<protein>
    <submittedName>
        <fullName evidence="2">Uncharacterized protein</fullName>
    </submittedName>
</protein>
<feature type="non-terminal residue" evidence="2">
    <location>
        <position position="75"/>
    </location>
</feature>
<gene>
    <name evidence="2" type="ORF">S12H4_58017</name>
</gene>
<sequence>MEGDKRIGTSGDSMPFGTEVLCVGPLIVGVAAGLDFNFYVPKGMGKIRVKKVRSFLTEVLAGGTADSIVTVKNVD</sequence>
<reference evidence="2" key="1">
    <citation type="journal article" date="2014" name="Front. Microbiol.">
        <title>High frequency of phylogenetically diverse reductive dehalogenase-homologous genes in deep subseafloor sedimentary metagenomes.</title>
        <authorList>
            <person name="Kawai M."/>
            <person name="Futagami T."/>
            <person name="Toyoda A."/>
            <person name="Takaki Y."/>
            <person name="Nishi S."/>
            <person name="Hori S."/>
            <person name="Arai W."/>
            <person name="Tsubouchi T."/>
            <person name="Morono Y."/>
            <person name="Uchiyama I."/>
            <person name="Ito T."/>
            <person name="Fujiyama A."/>
            <person name="Inagaki F."/>
            <person name="Takami H."/>
        </authorList>
    </citation>
    <scope>NUCLEOTIDE SEQUENCE</scope>
    <source>
        <strain evidence="2">Expedition CK06-06</strain>
    </source>
</reference>
<evidence type="ECO:0000256" key="1">
    <source>
        <dbReference type="SAM" id="Phobius"/>
    </source>
</evidence>
<feature type="transmembrane region" description="Helical" evidence="1">
    <location>
        <begin position="20"/>
        <end position="40"/>
    </location>
</feature>